<evidence type="ECO:0000313" key="2">
    <source>
        <dbReference type="EMBL" id="KAF4981582.1"/>
    </source>
</evidence>
<dbReference type="OrthoDB" id="419598at2759"/>
<reference evidence="2" key="2">
    <citation type="submission" date="2020-05" db="EMBL/GenBank/DDBJ databases">
        <authorList>
            <person name="Kim H.-S."/>
            <person name="Proctor R.H."/>
            <person name="Brown D.W."/>
        </authorList>
    </citation>
    <scope>NUCLEOTIDE SEQUENCE</scope>
    <source>
        <strain evidence="2">NRRL 22465</strain>
    </source>
</reference>
<dbReference type="Proteomes" id="UP000635477">
    <property type="component" value="Unassembled WGS sequence"/>
</dbReference>
<reference evidence="2" key="1">
    <citation type="journal article" date="2020" name="BMC Genomics">
        <title>Correction to: Identification and distribution of gene clusters required for synthesis of sphingolipid metabolism inhibitors in diverse species of the filamentous fungus Fusarium.</title>
        <authorList>
            <person name="Kim H.S."/>
            <person name="Lohmar J.M."/>
            <person name="Busman M."/>
            <person name="Brown D.W."/>
            <person name="Naumann T.A."/>
            <person name="Divon H.H."/>
            <person name="Lysoe E."/>
            <person name="Uhlig S."/>
            <person name="Proctor R.H."/>
        </authorList>
    </citation>
    <scope>NUCLEOTIDE SEQUENCE</scope>
    <source>
        <strain evidence="2">NRRL 22465</strain>
    </source>
</reference>
<dbReference type="Gene3D" id="3.90.25.10">
    <property type="entry name" value="UDP-galactose 4-epimerase, domain 1"/>
    <property type="match status" value="1"/>
</dbReference>
<gene>
    <name evidence="2" type="ORF">FZEAL_2648</name>
</gene>
<feature type="domain" description="NAD(P)-binding" evidence="1">
    <location>
        <begin position="10"/>
        <end position="165"/>
    </location>
</feature>
<dbReference type="InterPro" id="IPR016040">
    <property type="entry name" value="NAD(P)-bd_dom"/>
</dbReference>
<protein>
    <recommendedName>
        <fullName evidence="1">NAD(P)-binding domain-containing protein</fullName>
    </recommendedName>
</protein>
<dbReference type="AlphaFoldDB" id="A0A8H4UR50"/>
<evidence type="ECO:0000313" key="3">
    <source>
        <dbReference type="Proteomes" id="UP000635477"/>
    </source>
</evidence>
<sequence>MPSHITVVPASTKAGRETIRVLLASDSKPVVRGIYRDPSKAPVDFINSSNFDAIKGDVGSGSDLDFNGSDAVFYIPPPIYDGTDQGEWATQTATNVKKALQEANVKRLLILSAIGSQNDHGIGVLRINYISDTILKEAAPEVLIVRPSYFQEDFTSLLEDAKKDPPVVQSWITPIDHTIPMVSLKDIGKHCASSLLSKSTKPSPHYTKLFGPRFYGALDLKKAVEEVTGKEVELKLVENDQLANFFAELLPEAYVQEFVDMTTGGLPGGIIAKNFVYDDDTIKGQVELVDTLRESYTK</sequence>
<dbReference type="PANTHER" id="PTHR43162">
    <property type="match status" value="1"/>
</dbReference>
<evidence type="ECO:0000259" key="1">
    <source>
        <dbReference type="Pfam" id="PF13460"/>
    </source>
</evidence>
<dbReference type="PANTHER" id="PTHR43162:SF1">
    <property type="entry name" value="PRESTALK A DIFFERENTIATION PROTEIN A"/>
    <property type="match status" value="1"/>
</dbReference>
<organism evidence="2 3">
    <name type="scientific">Fusarium zealandicum</name>
    <dbReference type="NCBI Taxonomy" id="1053134"/>
    <lineage>
        <taxon>Eukaryota</taxon>
        <taxon>Fungi</taxon>
        <taxon>Dikarya</taxon>
        <taxon>Ascomycota</taxon>
        <taxon>Pezizomycotina</taxon>
        <taxon>Sordariomycetes</taxon>
        <taxon>Hypocreomycetidae</taxon>
        <taxon>Hypocreales</taxon>
        <taxon>Nectriaceae</taxon>
        <taxon>Fusarium</taxon>
        <taxon>Fusarium staphyleae species complex</taxon>
    </lineage>
</organism>
<accession>A0A8H4UR50</accession>
<dbReference type="InterPro" id="IPR036291">
    <property type="entry name" value="NAD(P)-bd_dom_sf"/>
</dbReference>
<dbReference type="SUPFAM" id="SSF51735">
    <property type="entry name" value="NAD(P)-binding Rossmann-fold domains"/>
    <property type="match status" value="1"/>
</dbReference>
<dbReference type="Gene3D" id="3.40.50.720">
    <property type="entry name" value="NAD(P)-binding Rossmann-like Domain"/>
    <property type="match status" value="1"/>
</dbReference>
<dbReference type="InterPro" id="IPR051604">
    <property type="entry name" value="Ergot_Alk_Oxidoreductase"/>
</dbReference>
<name>A0A8H4UR50_9HYPO</name>
<dbReference type="EMBL" id="JABEYC010000160">
    <property type="protein sequence ID" value="KAF4981582.1"/>
    <property type="molecule type" value="Genomic_DNA"/>
</dbReference>
<keyword evidence="3" id="KW-1185">Reference proteome</keyword>
<proteinExistence type="predicted"/>
<dbReference type="Pfam" id="PF13460">
    <property type="entry name" value="NAD_binding_10"/>
    <property type="match status" value="1"/>
</dbReference>
<comment type="caution">
    <text evidence="2">The sequence shown here is derived from an EMBL/GenBank/DDBJ whole genome shotgun (WGS) entry which is preliminary data.</text>
</comment>